<dbReference type="PANTHER" id="PTHR43174">
    <property type="entry name" value="UDP-N-ACETYLGLUCOSAMINE 2-EPIMERASE"/>
    <property type="match status" value="1"/>
</dbReference>
<dbReference type="AlphaFoldDB" id="A0A483CU30"/>
<evidence type="ECO:0000313" key="2">
    <source>
        <dbReference type="EMBL" id="TAJ44254.1"/>
    </source>
</evidence>
<comment type="caution">
    <text evidence="2">The sequence shown here is derived from an EMBL/GenBank/DDBJ whole genome shotgun (WGS) entry which is preliminary data.</text>
</comment>
<name>A0A483CU30_9EURY</name>
<reference evidence="2 3" key="1">
    <citation type="submission" date="2017-11" db="EMBL/GenBank/DDBJ databases">
        <title>Isolation and Characterization of Methanofollis Species from Methane Seep Offshore SW Taiwan.</title>
        <authorList>
            <person name="Teng N.-H."/>
            <person name="Lai M.-C."/>
            <person name="Chen S.-C."/>
        </authorList>
    </citation>
    <scope>NUCLEOTIDE SEQUENCE [LARGE SCALE GENOMIC DNA]</scope>
    <source>
        <strain evidence="2 3">FWC-SCC2</strain>
    </source>
</reference>
<dbReference type="OrthoDB" id="7018at2157"/>
<dbReference type="CDD" id="cd03786">
    <property type="entry name" value="GTB_UDP-GlcNAc_2-Epimerase"/>
    <property type="match status" value="1"/>
</dbReference>
<dbReference type="Pfam" id="PF02350">
    <property type="entry name" value="Epimerase_2"/>
    <property type="match status" value="1"/>
</dbReference>
<dbReference type="NCBIfam" id="TIGR00236">
    <property type="entry name" value="wecB"/>
    <property type="match status" value="1"/>
</dbReference>
<proteinExistence type="predicted"/>
<dbReference type="PANTHER" id="PTHR43174:SF1">
    <property type="entry name" value="UDP-N-ACETYLGLUCOSAMINE 2-EPIMERASE"/>
    <property type="match status" value="1"/>
</dbReference>
<evidence type="ECO:0000259" key="1">
    <source>
        <dbReference type="Pfam" id="PF02350"/>
    </source>
</evidence>
<gene>
    <name evidence="2" type="ORF">CUJ86_09575</name>
</gene>
<organism evidence="2 3">
    <name type="scientific">Methanofollis fontis</name>
    <dbReference type="NCBI Taxonomy" id="2052832"/>
    <lineage>
        <taxon>Archaea</taxon>
        <taxon>Methanobacteriati</taxon>
        <taxon>Methanobacteriota</taxon>
        <taxon>Stenosarchaea group</taxon>
        <taxon>Methanomicrobia</taxon>
        <taxon>Methanomicrobiales</taxon>
        <taxon>Methanomicrobiaceae</taxon>
        <taxon>Methanofollis</taxon>
    </lineage>
</organism>
<dbReference type="EMBL" id="PGCL01000003">
    <property type="protein sequence ID" value="TAJ44254.1"/>
    <property type="molecule type" value="Genomic_DNA"/>
</dbReference>
<dbReference type="RefSeq" id="WP_130647327.1">
    <property type="nucleotide sequence ID" value="NZ_PGCL01000003.1"/>
</dbReference>
<accession>A0A483CU30</accession>
<dbReference type="Proteomes" id="UP000292580">
    <property type="component" value="Unassembled WGS sequence"/>
</dbReference>
<keyword evidence="3" id="KW-1185">Reference proteome</keyword>
<dbReference type="InterPro" id="IPR029767">
    <property type="entry name" value="WecB-like"/>
</dbReference>
<evidence type="ECO:0000313" key="3">
    <source>
        <dbReference type="Proteomes" id="UP000292580"/>
    </source>
</evidence>
<protein>
    <submittedName>
        <fullName evidence="2">UDP-N-acetylglucosamine 2-epimerase (Non-hydrolyzing)</fullName>
    </submittedName>
</protein>
<sequence length="353" mass="38744">MKILTVVGARPQFIKCAPVSRELRKEHEEVLVHTGQHYDREMSDLFFEELGIPKPDYNLGIGSATHAHQTGEMLAGIEDLILEEKPDLLLVYGDTNSTLAGALAAAKVHVPVAHVEAGLRSFDRRMPEEVNRVLTDHCSDLLLCPTETAMENLRKEGITRGVHLTGDVMVDALLGHAEVAKTSPILAELGLERGQYRLATVHRAENTDDPAKLAAIMGALGDLGDVVLPCHPRTEKMLKNTGLYEEANRRIRLIPPVGYLEMLALESSAHQILTDSGGVQKEAYVLGVPCITLRETTEWVETVQDSWNMLVGSDHEAIVRAARTFSPKRERSDVFGKGEAARAIAVIIGEKTE</sequence>
<feature type="domain" description="UDP-N-acetylglucosamine 2-epimerase" evidence="1">
    <location>
        <begin position="24"/>
        <end position="348"/>
    </location>
</feature>
<dbReference type="SUPFAM" id="SSF53756">
    <property type="entry name" value="UDP-Glycosyltransferase/glycogen phosphorylase"/>
    <property type="match status" value="1"/>
</dbReference>
<dbReference type="InterPro" id="IPR003331">
    <property type="entry name" value="UDP_GlcNAc_Epimerase_2_dom"/>
</dbReference>
<dbReference type="Gene3D" id="3.40.50.2000">
    <property type="entry name" value="Glycogen Phosphorylase B"/>
    <property type="match status" value="2"/>
</dbReference>